<dbReference type="PROSITE" id="PS50929">
    <property type="entry name" value="ABC_TM1F"/>
    <property type="match status" value="2"/>
</dbReference>
<feature type="transmembrane region" description="Helical" evidence="9">
    <location>
        <begin position="818"/>
        <end position="840"/>
    </location>
</feature>
<dbReference type="PROSITE" id="PS00211">
    <property type="entry name" value="ABC_TRANSPORTER_1"/>
    <property type="match status" value="1"/>
</dbReference>
<dbReference type="InterPro" id="IPR003593">
    <property type="entry name" value="AAA+_ATPase"/>
</dbReference>
<dbReference type="InterPro" id="IPR039421">
    <property type="entry name" value="Type_1_exporter"/>
</dbReference>
<dbReference type="GO" id="GO:0005743">
    <property type="term" value="C:mitochondrial inner membrane"/>
    <property type="evidence" value="ECO:0007669"/>
    <property type="project" value="TreeGrafter"/>
</dbReference>
<dbReference type="OrthoDB" id="6500128at2759"/>
<evidence type="ECO:0000313" key="13">
    <source>
        <dbReference type="Proteomes" id="UP000698800"/>
    </source>
</evidence>
<dbReference type="FunFam" id="3.40.50.300:FF:000604">
    <property type="entry name" value="ABC transporter B family member 28"/>
    <property type="match status" value="1"/>
</dbReference>
<dbReference type="GO" id="GO:0005524">
    <property type="term" value="F:ATP binding"/>
    <property type="evidence" value="ECO:0007669"/>
    <property type="project" value="UniProtKB-KW"/>
</dbReference>
<dbReference type="Pfam" id="PF00005">
    <property type="entry name" value="ABC_tran"/>
    <property type="match status" value="2"/>
</dbReference>
<dbReference type="GO" id="GO:0016887">
    <property type="term" value="F:ATP hydrolysis activity"/>
    <property type="evidence" value="ECO:0007669"/>
    <property type="project" value="InterPro"/>
</dbReference>
<feature type="domain" description="ABC transporter" evidence="10">
    <location>
        <begin position="398"/>
        <end position="637"/>
    </location>
</feature>
<organism evidence="12 13">
    <name type="scientific">Glutinoglossum americanum</name>
    <dbReference type="NCBI Taxonomy" id="1670608"/>
    <lineage>
        <taxon>Eukaryota</taxon>
        <taxon>Fungi</taxon>
        <taxon>Dikarya</taxon>
        <taxon>Ascomycota</taxon>
        <taxon>Pezizomycotina</taxon>
        <taxon>Geoglossomycetes</taxon>
        <taxon>Geoglossales</taxon>
        <taxon>Geoglossaceae</taxon>
        <taxon>Glutinoglossum</taxon>
    </lineage>
</organism>
<proteinExistence type="predicted"/>
<evidence type="ECO:0000259" key="10">
    <source>
        <dbReference type="PROSITE" id="PS50893"/>
    </source>
</evidence>
<feature type="transmembrane region" description="Helical" evidence="9">
    <location>
        <begin position="1043"/>
        <end position="1066"/>
    </location>
</feature>
<feature type="transmembrane region" description="Helical" evidence="9">
    <location>
        <begin position="113"/>
        <end position="141"/>
    </location>
</feature>
<protein>
    <submittedName>
        <fullName evidence="12">Uncharacterized protein</fullName>
    </submittedName>
</protein>
<keyword evidence="5" id="KW-0067">ATP-binding</keyword>
<dbReference type="Pfam" id="PF00664">
    <property type="entry name" value="ABC_membrane"/>
    <property type="match status" value="2"/>
</dbReference>
<name>A0A9P8KYU4_9PEZI</name>
<feature type="transmembrane region" description="Helical" evidence="9">
    <location>
        <begin position="300"/>
        <end position="320"/>
    </location>
</feature>
<keyword evidence="4" id="KW-0547">Nucleotide-binding</keyword>
<gene>
    <name evidence="12" type="ORF">FGG08_005144</name>
</gene>
<evidence type="ECO:0000256" key="1">
    <source>
        <dbReference type="ARBA" id="ARBA00004141"/>
    </source>
</evidence>
<dbReference type="InterPro" id="IPR027417">
    <property type="entry name" value="P-loop_NTPase"/>
</dbReference>
<keyword evidence="7 9" id="KW-0472">Membrane</keyword>
<keyword evidence="2" id="KW-0813">Transport</keyword>
<dbReference type="PANTHER" id="PTHR43394">
    <property type="entry name" value="ATP-DEPENDENT PERMEASE MDL1, MITOCHONDRIAL"/>
    <property type="match status" value="1"/>
</dbReference>
<dbReference type="CDD" id="cd18577">
    <property type="entry name" value="ABC_6TM_Pgp_ABCB1_D1_like"/>
    <property type="match status" value="1"/>
</dbReference>
<keyword evidence="13" id="KW-1185">Reference proteome</keyword>
<feature type="domain" description="ABC transporter" evidence="10">
    <location>
        <begin position="1137"/>
        <end position="1379"/>
    </location>
</feature>
<dbReference type="GO" id="GO:0090374">
    <property type="term" value="P:oligopeptide export from mitochondrion"/>
    <property type="evidence" value="ECO:0007669"/>
    <property type="project" value="TreeGrafter"/>
</dbReference>
<sequence>MTKLAENIENSGERIDYWRRPAKKPVAKMKEIEEEEQRMLGGGEHKHEGRVGWRSLFNFTTKRHHVALFLAAALSILSGVVTPVLAILLGRIFDDFTRFGANQLNRHELISSVTTGCLGLAGLGSVSWLLNGSFYLLWLVFGELQAKTIRDKLFEGLLNRDIEWYDKRKDGVGALIPRCQTQIRELQSATSQPFGFVIQCMTSALVALSVAFYFSWSLTLVILVAVPFTAVLLAFVSSKMQPSIDSQKENLAEASRTVNGAVSSIETVKAFNGQQFEIWLFSSAISEAAKYYLIQARSNALQISLVTLVTLSMFVQGFWYGSTLLGPGGITAGQIMTTFWSCMTATQSFEQILPHMIVIEKGKAAGAALKAVMFKMERGRKVTDMRGCQVPKTCVGDVDVRNVSFAYPTRPNQWALDHASFFFPAGETTFVIGRSGSGKSTLGNLLLRYYEPNSGGVFIDDYPIQTLDLSWVRNVITLVQQQSVLFNETIFRNIALGRRDHENITMGDVKMASQFALLQETISDMPNGVDTLVGSGGSAMSGGQRQRIAIARARLRDTPILILDESTSALDQISRSLVMDAIREWRCGKTTIVITHDVSQVLDGDFLYVLDEGKVVQEGYRKALEGDPGGLFCSFVKAGADPMDLGQNSSQKDHRFSRTVQRSYSADLGFPYLRKFEMSQDSLDTRYSNSSQHIPSVFVSPTVSFQGAKEFSQLPLQPPVMPLDPPRGMESIELTGRATAANCSGLEKPERRRPSSAISRAGSMPSTPSSIASSGVTSWKEKRVFTRGSTTSNKPLVPLKKIFATLWPALNWRMRITLILGFFSALAHASATPIFGFCFAKLLSTFYLETGRSKEAMKWSLAVLAIAISDATASYFMHYLLEACGQAWIDALRIEAMKRILDQPRSWFDQDKNSLSLLAESLDRNSEEMRNLIGRFAGFAFVAAAMMSIGIIWSVAVCWKLTIVGLTAAPFMYGITRGFEFVSGNWERRSNDASEAACSIFAETFSNIRTVRALTLEGYFRGKYAKATNYAFKVGLKRASYSGAFFGLTDSGIQFVTALIFYYGALLAASGEFDVGDILMGFSLLIFSMSNANQVISFIPQISSSRDSAVRLLRLANLPLNSHERYGQKRTPITGTLTFRNVCFSYPSRLPYPVLRNLNLTIQLGTCTAIVGASGSGKSTLTSLLLRLYDPTSGTITTDDNSNTPFTHLHTPTLRSQIAIVAQTPTLFNASVFANIAYGLPEGTYTASDIISAAKLAGIHDFISTLSDTYNTPLGDNGAALSGGQAQRIAIARALARKPKVLVLDEATSSLDAHSAEIVREAVRRVVGEGVTVVVVTHDRVMMRVAERIYVMKAGTVVEEGSWDELVAARGEFTRVVGGV</sequence>
<dbReference type="SMART" id="SM00382">
    <property type="entry name" value="AAA"/>
    <property type="match status" value="2"/>
</dbReference>
<keyword evidence="6 9" id="KW-1133">Transmembrane helix</keyword>
<dbReference type="SUPFAM" id="SSF90123">
    <property type="entry name" value="ABC transporter transmembrane region"/>
    <property type="match status" value="2"/>
</dbReference>
<evidence type="ECO:0000256" key="6">
    <source>
        <dbReference type="ARBA" id="ARBA00022989"/>
    </source>
</evidence>
<feature type="transmembrane region" description="Helical" evidence="9">
    <location>
        <begin position="936"/>
        <end position="959"/>
    </location>
</feature>
<feature type="domain" description="ABC transmembrane type-1" evidence="11">
    <location>
        <begin position="69"/>
        <end position="361"/>
    </location>
</feature>
<dbReference type="PROSITE" id="PS50893">
    <property type="entry name" value="ABC_TRANSPORTER_2"/>
    <property type="match status" value="2"/>
</dbReference>
<evidence type="ECO:0000256" key="7">
    <source>
        <dbReference type="ARBA" id="ARBA00023136"/>
    </source>
</evidence>
<feature type="transmembrane region" description="Helical" evidence="9">
    <location>
        <begin position="220"/>
        <end position="238"/>
    </location>
</feature>
<accession>A0A9P8KYU4</accession>
<dbReference type="SUPFAM" id="SSF52540">
    <property type="entry name" value="P-loop containing nucleoside triphosphate hydrolases"/>
    <property type="match status" value="2"/>
</dbReference>
<feature type="transmembrane region" description="Helical" evidence="9">
    <location>
        <begin position="861"/>
        <end position="881"/>
    </location>
</feature>
<feature type="domain" description="ABC transmembrane type-1" evidence="11">
    <location>
        <begin position="819"/>
        <end position="1104"/>
    </location>
</feature>
<keyword evidence="3 9" id="KW-0812">Transmembrane</keyword>
<evidence type="ECO:0000259" key="11">
    <source>
        <dbReference type="PROSITE" id="PS50929"/>
    </source>
</evidence>
<evidence type="ECO:0000256" key="9">
    <source>
        <dbReference type="SAM" id="Phobius"/>
    </source>
</evidence>
<dbReference type="InterPro" id="IPR017871">
    <property type="entry name" value="ABC_transporter-like_CS"/>
</dbReference>
<dbReference type="PANTHER" id="PTHR43394:SF15">
    <property type="entry name" value="ALPHA-FACTOR-TRANSPORTING ATPASE"/>
    <property type="match status" value="1"/>
</dbReference>
<dbReference type="CDD" id="cd18578">
    <property type="entry name" value="ABC_6TM_Pgp_ABCB1_D2_like"/>
    <property type="match status" value="1"/>
</dbReference>
<dbReference type="FunFam" id="3.40.50.300:FF:001471">
    <property type="entry name" value="P-loop containing nucleoside triphosphate hydrolase protein"/>
    <property type="match status" value="1"/>
</dbReference>
<comment type="subcellular location">
    <subcellularLocation>
        <location evidence="1">Membrane</location>
        <topology evidence="1">Multi-pass membrane protein</topology>
    </subcellularLocation>
</comment>
<evidence type="ECO:0000256" key="3">
    <source>
        <dbReference type="ARBA" id="ARBA00022692"/>
    </source>
</evidence>
<feature type="compositionally biased region" description="Low complexity" evidence="8">
    <location>
        <begin position="762"/>
        <end position="775"/>
    </location>
</feature>
<evidence type="ECO:0000313" key="12">
    <source>
        <dbReference type="EMBL" id="KAH0538273.1"/>
    </source>
</evidence>
<feature type="transmembrane region" description="Helical" evidence="9">
    <location>
        <begin position="66"/>
        <end position="93"/>
    </location>
</feature>
<dbReference type="Gene3D" id="3.40.50.300">
    <property type="entry name" value="P-loop containing nucleotide triphosphate hydrolases"/>
    <property type="match status" value="2"/>
</dbReference>
<dbReference type="GO" id="GO:0015421">
    <property type="term" value="F:ABC-type oligopeptide transporter activity"/>
    <property type="evidence" value="ECO:0007669"/>
    <property type="project" value="TreeGrafter"/>
</dbReference>
<reference evidence="12" key="1">
    <citation type="submission" date="2021-03" db="EMBL/GenBank/DDBJ databases">
        <title>Comparative genomics and phylogenomic investigation of the class Geoglossomycetes provide insights into ecological specialization and systematics.</title>
        <authorList>
            <person name="Melie T."/>
            <person name="Pirro S."/>
            <person name="Miller A.N."/>
            <person name="Quandt A."/>
        </authorList>
    </citation>
    <scope>NUCLEOTIDE SEQUENCE</scope>
    <source>
        <strain evidence="12">GBOQ0MN5Z8</strain>
    </source>
</reference>
<feature type="transmembrane region" description="Helical" evidence="9">
    <location>
        <begin position="194"/>
        <end position="214"/>
    </location>
</feature>
<dbReference type="InterPro" id="IPR011527">
    <property type="entry name" value="ABC1_TM_dom"/>
</dbReference>
<dbReference type="EMBL" id="JAGHQL010000116">
    <property type="protein sequence ID" value="KAH0538273.1"/>
    <property type="molecule type" value="Genomic_DNA"/>
</dbReference>
<feature type="region of interest" description="Disordered" evidence="8">
    <location>
        <begin position="743"/>
        <end position="775"/>
    </location>
</feature>
<evidence type="ECO:0000256" key="4">
    <source>
        <dbReference type="ARBA" id="ARBA00022741"/>
    </source>
</evidence>
<dbReference type="Proteomes" id="UP000698800">
    <property type="component" value="Unassembled WGS sequence"/>
</dbReference>
<dbReference type="Gene3D" id="1.20.1560.10">
    <property type="entry name" value="ABC transporter type 1, transmembrane domain"/>
    <property type="match status" value="2"/>
</dbReference>
<evidence type="ECO:0000256" key="8">
    <source>
        <dbReference type="SAM" id="MobiDB-lite"/>
    </source>
</evidence>
<dbReference type="InterPro" id="IPR036640">
    <property type="entry name" value="ABC1_TM_sf"/>
</dbReference>
<dbReference type="InterPro" id="IPR003439">
    <property type="entry name" value="ABC_transporter-like_ATP-bd"/>
</dbReference>
<comment type="caution">
    <text evidence="12">The sequence shown here is derived from an EMBL/GenBank/DDBJ whole genome shotgun (WGS) entry which is preliminary data.</text>
</comment>
<evidence type="ECO:0000256" key="2">
    <source>
        <dbReference type="ARBA" id="ARBA00022448"/>
    </source>
</evidence>
<evidence type="ECO:0000256" key="5">
    <source>
        <dbReference type="ARBA" id="ARBA00022840"/>
    </source>
</evidence>